<dbReference type="Proteomes" id="UP001154282">
    <property type="component" value="Unassembled WGS sequence"/>
</dbReference>
<dbReference type="AlphaFoldDB" id="A0AAV0QXR0"/>
<accession>A0AAV0QXR0</accession>
<dbReference type="InterPro" id="IPR027443">
    <property type="entry name" value="IPNS-like_sf"/>
</dbReference>
<reference evidence="1" key="1">
    <citation type="submission" date="2022-08" db="EMBL/GenBank/DDBJ databases">
        <authorList>
            <person name="Gutierrez-Valencia J."/>
        </authorList>
    </citation>
    <scope>NUCLEOTIDE SEQUENCE</scope>
</reference>
<comment type="caution">
    <text evidence="1">The sequence shown here is derived from an EMBL/GenBank/DDBJ whole genome shotgun (WGS) entry which is preliminary data.</text>
</comment>
<name>A0AAV0QXR0_9ROSI</name>
<protein>
    <submittedName>
        <fullName evidence="1">Uncharacterized protein</fullName>
    </submittedName>
</protein>
<evidence type="ECO:0000313" key="1">
    <source>
        <dbReference type="EMBL" id="CAI0549174.1"/>
    </source>
</evidence>
<gene>
    <name evidence="1" type="ORF">LITE_LOCUS45037</name>
</gene>
<keyword evidence="2" id="KW-1185">Reference proteome</keyword>
<sequence length="128" mass="14483">MDRALQLSSTFFNFSDDEKRKFSAPPVAPLPAGYNRQPLHSPDKNEYLLMFPPSSPFNVTLTRPPDLGEVAEEVFSRLSKTGSLIEGIINDCLGLPAGFLGEYNSDRNCDINNNYNRKKYNKRIQIIQ</sequence>
<evidence type="ECO:0000313" key="2">
    <source>
        <dbReference type="Proteomes" id="UP001154282"/>
    </source>
</evidence>
<dbReference type="EMBL" id="CAMGYJ010000010">
    <property type="protein sequence ID" value="CAI0549174.1"/>
    <property type="molecule type" value="Genomic_DNA"/>
</dbReference>
<proteinExistence type="predicted"/>
<organism evidence="1 2">
    <name type="scientific">Linum tenue</name>
    <dbReference type="NCBI Taxonomy" id="586396"/>
    <lineage>
        <taxon>Eukaryota</taxon>
        <taxon>Viridiplantae</taxon>
        <taxon>Streptophyta</taxon>
        <taxon>Embryophyta</taxon>
        <taxon>Tracheophyta</taxon>
        <taxon>Spermatophyta</taxon>
        <taxon>Magnoliopsida</taxon>
        <taxon>eudicotyledons</taxon>
        <taxon>Gunneridae</taxon>
        <taxon>Pentapetalae</taxon>
        <taxon>rosids</taxon>
        <taxon>fabids</taxon>
        <taxon>Malpighiales</taxon>
        <taxon>Linaceae</taxon>
        <taxon>Linum</taxon>
    </lineage>
</organism>
<dbReference type="Gene3D" id="2.60.120.330">
    <property type="entry name" value="B-lactam Antibiotic, Isopenicillin N Synthase, Chain"/>
    <property type="match status" value="1"/>
</dbReference>
<dbReference type="SUPFAM" id="SSF51197">
    <property type="entry name" value="Clavaminate synthase-like"/>
    <property type="match status" value="1"/>
</dbReference>